<reference evidence="1 3" key="1">
    <citation type="submission" date="2013-08" db="EMBL/GenBank/DDBJ databases">
        <title>Biodegradation of aromatic compounds in biofilm forming Pseudomonas isolated from sewage sludge.</title>
        <authorList>
            <person name="Qureshi A."/>
            <person name="Ghosh S."/>
            <person name="Khardenavis A.A."/>
            <person name="Kapley A."/>
            <person name="Purohit H.J."/>
        </authorList>
    </citation>
    <scope>NUCLEOTIDE SEQUENCE [LARGE SCALE GENOMIC DNA]</scope>
    <source>
        <strain evidence="1 3">EGD-AQ6</strain>
    </source>
</reference>
<comment type="caution">
    <text evidence="1">The sequence shown here is derived from an EMBL/GenBank/DDBJ whole genome shotgun (WGS) entry which is preliminary data.</text>
</comment>
<dbReference type="RefSeq" id="WP_010213158.1">
    <property type="nucleotide sequence ID" value="NZ_AVQG01000012.1"/>
</dbReference>
<evidence type="ECO:0000313" key="3">
    <source>
        <dbReference type="Proteomes" id="UP000016504"/>
    </source>
</evidence>
<evidence type="ECO:0000313" key="4">
    <source>
        <dbReference type="Proteomes" id="UP000814078"/>
    </source>
</evidence>
<dbReference type="EMBL" id="AVQG01000012">
    <property type="protein sequence ID" value="ERH58535.1"/>
    <property type="molecule type" value="Genomic_DNA"/>
</dbReference>
<name>A0A1I0XF43_9PSED</name>
<evidence type="ECO:0000313" key="2">
    <source>
        <dbReference type="EMBL" id="MCF5318867.1"/>
    </source>
</evidence>
<accession>U1T312</accession>
<sequence length="61" mass="6864">MANNIQVKFKGKKNSTSNVKIEELPNKGDYLNMDGQVLEVTKKTFHYDANGSVTEIEFDLA</sequence>
<proteinExistence type="predicted"/>
<evidence type="ECO:0000313" key="1">
    <source>
        <dbReference type="EMBL" id="ERH58535.1"/>
    </source>
</evidence>
<dbReference type="Proteomes" id="UP000016504">
    <property type="component" value="Unassembled WGS sequence"/>
</dbReference>
<gene>
    <name evidence="2" type="ORF">GIW13_11260</name>
    <name evidence="1" type="ORF">O204_03185</name>
</gene>
<dbReference type="AlphaFoldDB" id="A0A1I0XF43"/>
<dbReference type="PATRIC" id="fig|1390371.3.peg.2348"/>
<accession>A0A1I0XF43</accession>
<dbReference type="GeneID" id="45621498"/>
<protein>
    <submittedName>
        <fullName evidence="1">Uncharacterized protein</fullName>
    </submittedName>
</protein>
<keyword evidence="4" id="KW-1185">Reference proteome</keyword>
<dbReference type="Proteomes" id="UP000814078">
    <property type="component" value="Unassembled WGS sequence"/>
</dbReference>
<dbReference type="EMBL" id="WKCM01000015">
    <property type="protein sequence ID" value="MCF5318867.1"/>
    <property type="molecule type" value="Genomic_DNA"/>
</dbReference>
<reference evidence="2 4" key="2">
    <citation type="submission" date="2019-11" db="EMBL/GenBank/DDBJ databases">
        <title>Epiphytic Pseudomonas syringae from cherry orchards.</title>
        <authorList>
            <person name="Hulin M.T."/>
        </authorList>
    </citation>
    <scope>NUCLEOTIDE SEQUENCE [LARGE SCALE GENOMIC DNA]</scope>
    <source>
        <strain evidence="2 4">PA-5-11C</strain>
    </source>
</reference>
<organism evidence="1 3">
    <name type="scientific">Pseudomonas simiae</name>
    <dbReference type="NCBI Taxonomy" id="321846"/>
    <lineage>
        <taxon>Bacteria</taxon>
        <taxon>Pseudomonadati</taxon>
        <taxon>Pseudomonadota</taxon>
        <taxon>Gammaproteobacteria</taxon>
        <taxon>Pseudomonadales</taxon>
        <taxon>Pseudomonadaceae</taxon>
        <taxon>Pseudomonas</taxon>
    </lineage>
</organism>